<dbReference type="OrthoDB" id="7307585at2"/>
<organism evidence="2 3">
    <name type="scientific">Roseomonas genomospecies 6</name>
    <dbReference type="NCBI Taxonomy" id="214106"/>
    <lineage>
        <taxon>Bacteria</taxon>
        <taxon>Pseudomonadati</taxon>
        <taxon>Pseudomonadota</taxon>
        <taxon>Alphaproteobacteria</taxon>
        <taxon>Acetobacterales</taxon>
        <taxon>Roseomonadaceae</taxon>
        <taxon>Roseomonas</taxon>
    </lineage>
</organism>
<gene>
    <name evidence="2" type="ORF">DS843_22655</name>
</gene>
<accession>A0A9W7KQF9</accession>
<comment type="caution">
    <text evidence="2">The sequence shown here is derived from an EMBL/GenBank/DDBJ whole genome shotgun (WGS) entry which is preliminary data.</text>
</comment>
<reference evidence="2 3" key="1">
    <citation type="submission" date="2018-07" db="EMBL/GenBank/DDBJ databases">
        <title>Genome sequence of Azospirillum sp. ATCC 49961.</title>
        <authorList>
            <person name="Sant'Anna F.H."/>
            <person name="Baldani J.I."/>
            <person name="Zilli J.E."/>
            <person name="Reis V.M."/>
            <person name="Hartmann A."/>
            <person name="Cruz L."/>
            <person name="de Souza E.M."/>
            <person name="de Oliveira Pedrosa F."/>
            <person name="Passaglia L.M.P."/>
        </authorList>
    </citation>
    <scope>NUCLEOTIDE SEQUENCE [LARGE SCALE GENOMIC DNA]</scope>
    <source>
        <strain evidence="2 3">ATCC 49961</strain>
    </source>
</reference>
<dbReference type="Proteomes" id="UP000480854">
    <property type="component" value="Unassembled WGS sequence"/>
</dbReference>
<evidence type="ECO:0000256" key="1">
    <source>
        <dbReference type="SAM" id="MobiDB-lite"/>
    </source>
</evidence>
<sequence length="83" mass="8829">MFAVDEITASAVQTAFHERGEWAAVVELRRHFAIQDNEVALRVVRVIAGWRAAARKDHAGNADGAADTVAPSTAEAGQGTQIT</sequence>
<proteinExistence type="predicted"/>
<dbReference type="RefSeq" id="WP_149471111.1">
    <property type="nucleotide sequence ID" value="NZ_QOKW01000022.1"/>
</dbReference>
<keyword evidence="3" id="KW-1185">Reference proteome</keyword>
<evidence type="ECO:0000313" key="2">
    <source>
        <dbReference type="EMBL" id="KAA0677642.1"/>
    </source>
</evidence>
<dbReference type="EMBL" id="QOKW01000022">
    <property type="protein sequence ID" value="KAA0677642.1"/>
    <property type="molecule type" value="Genomic_DNA"/>
</dbReference>
<feature type="region of interest" description="Disordered" evidence="1">
    <location>
        <begin position="57"/>
        <end position="83"/>
    </location>
</feature>
<protein>
    <submittedName>
        <fullName evidence="2">Uncharacterized protein</fullName>
    </submittedName>
</protein>
<dbReference type="AlphaFoldDB" id="A0A9W7KQF9"/>
<name>A0A9W7KQF9_9PROT</name>
<evidence type="ECO:0000313" key="3">
    <source>
        <dbReference type="Proteomes" id="UP000480854"/>
    </source>
</evidence>